<keyword evidence="2" id="KW-1185">Reference proteome</keyword>
<name>A0ABN9HCB9_9NEOB</name>
<dbReference type="Proteomes" id="UP001162483">
    <property type="component" value="Unassembled WGS sequence"/>
</dbReference>
<sequence>LITSGIFYFFLNKPKTTENLEKKPVFFLVFVIKFCKLGDFSPSLMCANEVALMDTDEEALVALVGGTDWH</sequence>
<organism evidence="1 2">
    <name type="scientific">Staurois parvus</name>
    <dbReference type="NCBI Taxonomy" id="386267"/>
    <lineage>
        <taxon>Eukaryota</taxon>
        <taxon>Metazoa</taxon>
        <taxon>Chordata</taxon>
        <taxon>Craniata</taxon>
        <taxon>Vertebrata</taxon>
        <taxon>Euteleostomi</taxon>
        <taxon>Amphibia</taxon>
        <taxon>Batrachia</taxon>
        <taxon>Anura</taxon>
        <taxon>Neobatrachia</taxon>
        <taxon>Ranoidea</taxon>
        <taxon>Ranidae</taxon>
        <taxon>Staurois</taxon>
    </lineage>
</organism>
<evidence type="ECO:0000313" key="2">
    <source>
        <dbReference type="Proteomes" id="UP001162483"/>
    </source>
</evidence>
<gene>
    <name evidence="1" type="ORF">SPARVUS_LOCUS15676280</name>
</gene>
<proteinExistence type="predicted"/>
<evidence type="ECO:0000313" key="1">
    <source>
        <dbReference type="EMBL" id="CAI9618353.1"/>
    </source>
</evidence>
<reference evidence="1" key="1">
    <citation type="submission" date="2023-05" db="EMBL/GenBank/DDBJ databases">
        <authorList>
            <person name="Stuckert A."/>
        </authorList>
    </citation>
    <scope>NUCLEOTIDE SEQUENCE</scope>
</reference>
<protein>
    <submittedName>
        <fullName evidence="1">Uncharacterized protein</fullName>
    </submittedName>
</protein>
<accession>A0ABN9HCB9</accession>
<comment type="caution">
    <text evidence="1">The sequence shown here is derived from an EMBL/GenBank/DDBJ whole genome shotgun (WGS) entry which is preliminary data.</text>
</comment>
<dbReference type="EMBL" id="CATNWA010020437">
    <property type="protein sequence ID" value="CAI9618353.1"/>
    <property type="molecule type" value="Genomic_DNA"/>
</dbReference>
<feature type="non-terminal residue" evidence="1">
    <location>
        <position position="1"/>
    </location>
</feature>